<feature type="domain" description="CRISPR type III-associated protein" evidence="7">
    <location>
        <begin position="9"/>
        <end position="252"/>
    </location>
</feature>
<dbReference type="PANTHER" id="PTHR38007">
    <property type="entry name" value="CRISPR SYSTEM CMS PROTEIN CSM5"/>
    <property type="match status" value="1"/>
</dbReference>
<dbReference type="InterPro" id="IPR010173">
    <property type="entry name" value="CRISPR-assoc_Csm5"/>
</dbReference>
<proteinExistence type="inferred from homology"/>
<evidence type="ECO:0000313" key="8">
    <source>
        <dbReference type="EMBL" id="SDC51015.1"/>
    </source>
</evidence>
<evidence type="ECO:0000256" key="2">
    <source>
        <dbReference type="ARBA" id="ARBA00006680"/>
    </source>
</evidence>
<comment type="function">
    <text evidence="1">This subunit might be involved in maturation of a crRNA intermediate to its mature form.</text>
</comment>
<accession>A0A1G6M7U5</accession>
<dbReference type="AlphaFoldDB" id="A0A1G6M7U5"/>
<protein>
    <recommendedName>
        <fullName evidence="3">CRISPR system Cms protein Csm5</fullName>
    </recommendedName>
    <alternativeName>
        <fullName evidence="6">CRISPR type III A-associated protein Csm5</fullName>
    </alternativeName>
</protein>
<dbReference type="OrthoDB" id="24360at2"/>
<dbReference type="NCBIfam" id="TIGR01899">
    <property type="entry name" value="cas_TM1807_csm5"/>
    <property type="match status" value="1"/>
</dbReference>
<dbReference type="Proteomes" id="UP000199411">
    <property type="component" value="Unassembled WGS sequence"/>
</dbReference>
<evidence type="ECO:0000256" key="6">
    <source>
        <dbReference type="ARBA" id="ARBA00031720"/>
    </source>
</evidence>
<dbReference type="GO" id="GO:0051607">
    <property type="term" value="P:defense response to virus"/>
    <property type="evidence" value="ECO:0007669"/>
    <property type="project" value="UniProtKB-KW"/>
</dbReference>
<dbReference type="Pfam" id="PF03787">
    <property type="entry name" value="RAMPs"/>
    <property type="match status" value="1"/>
</dbReference>
<evidence type="ECO:0000256" key="1">
    <source>
        <dbReference type="ARBA" id="ARBA00003088"/>
    </source>
</evidence>
<dbReference type="EMBL" id="FMYU01000006">
    <property type="protein sequence ID" value="SDC51015.1"/>
    <property type="molecule type" value="Genomic_DNA"/>
</dbReference>
<evidence type="ECO:0000256" key="3">
    <source>
        <dbReference type="ARBA" id="ARBA00016113"/>
    </source>
</evidence>
<keyword evidence="5" id="KW-0051">Antiviral defense</keyword>
<organism evidence="8 9">
    <name type="scientific">Desulfurella multipotens</name>
    <dbReference type="NCBI Taxonomy" id="79269"/>
    <lineage>
        <taxon>Bacteria</taxon>
        <taxon>Pseudomonadati</taxon>
        <taxon>Campylobacterota</taxon>
        <taxon>Desulfurellia</taxon>
        <taxon>Desulfurellales</taxon>
        <taxon>Desulfurellaceae</taxon>
        <taxon>Desulfurella</taxon>
    </lineage>
</organism>
<keyword evidence="9" id="KW-1185">Reference proteome</keyword>
<dbReference type="RefSeq" id="WP_092128492.1">
    <property type="nucleotide sequence ID" value="NZ_FMYU01000006.1"/>
</dbReference>
<reference evidence="9" key="1">
    <citation type="submission" date="2016-10" db="EMBL/GenBank/DDBJ databases">
        <authorList>
            <person name="Varghese N."/>
            <person name="Submissions S."/>
        </authorList>
    </citation>
    <scope>NUCLEOTIDE SEQUENCE [LARGE SCALE GENOMIC DNA]</scope>
    <source>
        <strain evidence="9">DSM 8415</strain>
    </source>
</reference>
<dbReference type="PANTHER" id="PTHR38007:SF1">
    <property type="entry name" value="CRISPR SYSTEM CMS PROTEIN CSM5"/>
    <property type="match status" value="1"/>
</dbReference>
<evidence type="ECO:0000256" key="5">
    <source>
        <dbReference type="ARBA" id="ARBA00023118"/>
    </source>
</evidence>
<gene>
    <name evidence="8" type="ORF">SAMN05660835_00911</name>
</gene>
<comment type="similarity">
    <text evidence="2">Belongs to the CRISPR-associated Csm5 family.</text>
</comment>
<keyword evidence="4" id="KW-0694">RNA-binding</keyword>
<name>A0A1G6M7U5_9BACT</name>
<evidence type="ECO:0000313" key="9">
    <source>
        <dbReference type="Proteomes" id="UP000199411"/>
    </source>
</evidence>
<evidence type="ECO:0000256" key="4">
    <source>
        <dbReference type="ARBA" id="ARBA00022884"/>
    </source>
</evidence>
<dbReference type="GO" id="GO:0003723">
    <property type="term" value="F:RNA binding"/>
    <property type="evidence" value="ECO:0007669"/>
    <property type="project" value="UniProtKB-KW"/>
</dbReference>
<evidence type="ECO:0000259" key="7">
    <source>
        <dbReference type="Pfam" id="PF03787"/>
    </source>
</evidence>
<dbReference type="InterPro" id="IPR005537">
    <property type="entry name" value="RAMP_III_fam"/>
</dbReference>
<sequence>MKSKTFNIKLKVLTPIHIGDGNSYDPTDYTIDKNELHVIDHDRFIQKINSNKTLYDDFLGRIKNFTPESIGLIDFIREQSKGLYKYSLKLDEKALEYVAKSPNEIGRAPIDKFIRNPFNDTIYIPGSSIKGALRSAIIEVIFRKLSNKEDKSNDSERRNKLLESLIERNSDLNKHNDKGKLLETLLTTTFKLNDAKNDILKHVLVSDFLPSEASLQICFPINKSSTKENNIPALLECAMPGSTFEGTITFKEQFFIELGKILDNIANITKSGSPKKNSLQDFDGNLLAKWIRANYVDKVLNLEYKRTKTKFTFDKTKESDFILKIGKHAGALSKSIAGLRKIKVNAFDPEIGRKEIKIEDSQTTFWYINNKPMGWVLGEVISSSHLN</sequence>